<reference evidence="2 3" key="1">
    <citation type="submission" date="2019-04" db="EMBL/GenBank/DDBJ databases">
        <title>Genome analysis of Streptococcus suis strain WUSS327.</title>
        <authorList>
            <person name="Chen H."/>
            <person name="Gao X."/>
            <person name="Wu Z."/>
        </authorList>
    </citation>
    <scope>NUCLEOTIDE SEQUENCE [LARGE SCALE GENOMIC DNA]</scope>
    <source>
        <strain evidence="2 3">WUSS327</strain>
    </source>
</reference>
<proteinExistence type="predicted"/>
<dbReference type="RefSeq" id="WP_211195346.1">
    <property type="nucleotide sequence ID" value="NZ_JAIMDZ010000022.1"/>
</dbReference>
<dbReference type="Proteomes" id="UP000309259">
    <property type="component" value="Unassembled WGS sequence"/>
</dbReference>
<gene>
    <name evidence="2" type="ORF">FAJ35_06960</name>
</gene>
<comment type="caution">
    <text evidence="2">The sequence shown here is derived from an EMBL/GenBank/DDBJ whole genome shotgun (WGS) entry which is preliminary data.</text>
</comment>
<feature type="transmembrane region" description="Helical" evidence="1">
    <location>
        <begin position="12"/>
        <end position="38"/>
    </location>
</feature>
<keyword evidence="1" id="KW-0472">Membrane</keyword>
<sequence length="67" mass="6909">MAPSELLAFETALVATPVASVTVANWILVATGVVAVGADGFKILIDSPLNTKTWELVRATVGAVVSR</sequence>
<evidence type="ECO:0000313" key="2">
    <source>
        <dbReference type="EMBL" id="TII01726.1"/>
    </source>
</evidence>
<name>A0A4T2GR11_STRSU</name>
<dbReference type="AlphaFoldDB" id="A0A4T2GR11"/>
<keyword evidence="1" id="KW-0812">Transmembrane</keyword>
<protein>
    <submittedName>
        <fullName evidence="2">Uncharacterized protein</fullName>
    </submittedName>
</protein>
<organism evidence="2 3">
    <name type="scientific">Streptococcus suis</name>
    <dbReference type="NCBI Taxonomy" id="1307"/>
    <lineage>
        <taxon>Bacteria</taxon>
        <taxon>Bacillati</taxon>
        <taxon>Bacillota</taxon>
        <taxon>Bacilli</taxon>
        <taxon>Lactobacillales</taxon>
        <taxon>Streptococcaceae</taxon>
        <taxon>Streptococcus</taxon>
    </lineage>
</organism>
<keyword evidence="1" id="KW-1133">Transmembrane helix</keyword>
<dbReference type="EMBL" id="SSXL01000022">
    <property type="protein sequence ID" value="TII01726.1"/>
    <property type="molecule type" value="Genomic_DNA"/>
</dbReference>
<accession>A0A4T2GR11</accession>
<evidence type="ECO:0000256" key="1">
    <source>
        <dbReference type="SAM" id="Phobius"/>
    </source>
</evidence>
<evidence type="ECO:0000313" key="3">
    <source>
        <dbReference type="Proteomes" id="UP000309259"/>
    </source>
</evidence>